<dbReference type="EC" id="3.4.19.12" evidence="8"/>
<dbReference type="SUPFAM" id="SSF54001">
    <property type="entry name" value="Cysteine proteinases"/>
    <property type="match status" value="1"/>
</dbReference>
<keyword evidence="11" id="KW-1185">Reference proteome</keyword>
<dbReference type="Gene3D" id="3.40.532.10">
    <property type="entry name" value="Peptidase C12, ubiquitin carboxyl-terminal hydrolase"/>
    <property type="match status" value="1"/>
</dbReference>
<accession>A0A9P4VUZ7</accession>
<reference evidence="10" key="1">
    <citation type="journal article" date="2020" name="Stud. Mycol.">
        <title>101 Dothideomycetes genomes: a test case for predicting lifestyles and emergence of pathogens.</title>
        <authorList>
            <person name="Haridas S."/>
            <person name="Albert R."/>
            <person name="Binder M."/>
            <person name="Bloem J."/>
            <person name="Labutti K."/>
            <person name="Salamov A."/>
            <person name="Andreopoulos B."/>
            <person name="Baker S."/>
            <person name="Barry K."/>
            <person name="Bills G."/>
            <person name="Bluhm B."/>
            <person name="Cannon C."/>
            <person name="Castanera R."/>
            <person name="Culley D."/>
            <person name="Daum C."/>
            <person name="Ezra D."/>
            <person name="Gonzalez J."/>
            <person name="Henrissat B."/>
            <person name="Kuo A."/>
            <person name="Liang C."/>
            <person name="Lipzen A."/>
            <person name="Lutzoni F."/>
            <person name="Magnuson J."/>
            <person name="Mondo S."/>
            <person name="Nolan M."/>
            <person name="Ohm R."/>
            <person name="Pangilinan J."/>
            <person name="Park H.-J."/>
            <person name="Ramirez L."/>
            <person name="Alfaro M."/>
            <person name="Sun H."/>
            <person name="Tritt A."/>
            <person name="Yoshinaga Y."/>
            <person name="Zwiers L.-H."/>
            <person name="Turgeon B."/>
            <person name="Goodwin S."/>
            <person name="Spatafora J."/>
            <person name="Crous P."/>
            <person name="Grigoriev I."/>
        </authorList>
    </citation>
    <scope>NUCLEOTIDE SEQUENCE</scope>
    <source>
        <strain evidence="10">CBS 101060</strain>
    </source>
</reference>
<evidence type="ECO:0000256" key="1">
    <source>
        <dbReference type="ARBA" id="ARBA00000707"/>
    </source>
</evidence>
<dbReference type="InterPro" id="IPR001578">
    <property type="entry name" value="Peptidase_C12_UCH"/>
</dbReference>
<sequence>MADPTPKSPRESIADYPDYPNKRKHFIPLENNPEVFSHLIQCLGISPSLGFHDIYSIDDPSLLSFIPRPAYALLFICPSEVYYRARANEPQFPDYNGSGSDEPVVWYKQTIGNACGLIGLLHGISNGKARNFITPGSDIDTLIKDAILLKPQPRADLLYNSSTLESAHASAAVRGDTVAPDAEPSPELHYICFAKGADGHLYELEGGWNGPIDRGQLEEHEDMLSERALSLGVKLLMEKAGGNLNFSCVALAPSFDS</sequence>
<evidence type="ECO:0000256" key="6">
    <source>
        <dbReference type="ARBA" id="ARBA00022807"/>
    </source>
</evidence>
<keyword evidence="5 8" id="KW-0378">Hydrolase</keyword>
<dbReference type="InterPro" id="IPR038765">
    <property type="entry name" value="Papain-like_cys_pep_sf"/>
</dbReference>
<evidence type="ECO:0000313" key="11">
    <source>
        <dbReference type="Proteomes" id="UP000799429"/>
    </source>
</evidence>
<dbReference type="PROSITE" id="PS52048">
    <property type="entry name" value="UCH_DOMAIN"/>
    <property type="match status" value="1"/>
</dbReference>
<dbReference type="CDD" id="cd09616">
    <property type="entry name" value="Peptidase_C12_UCH_L1_L3"/>
    <property type="match status" value="1"/>
</dbReference>
<keyword evidence="3 8" id="KW-0645">Protease</keyword>
<evidence type="ECO:0000256" key="8">
    <source>
        <dbReference type="RuleBase" id="RU361215"/>
    </source>
</evidence>
<organism evidence="10 11">
    <name type="scientific">Patellaria atrata CBS 101060</name>
    <dbReference type="NCBI Taxonomy" id="1346257"/>
    <lineage>
        <taxon>Eukaryota</taxon>
        <taxon>Fungi</taxon>
        <taxon>Dikarya</taxon>
        <taxon>Ascomycota</taxon>
        <taxon>Pezizomycotina</taxon>
        <taxon>Dothideomycetes</taxon>
        <taxon>Dothideomycetes incertae sedis</taxon>
        <taxon>Patellariales</taxon>
        <taxon>Patellariaceae</taxon>
        <taxon>Patellaria</taxon>
    </lineage>
</organism>
<dbReference type="PRINTS" id="PR00707">
    <property type="entry name" value="UBCTHYDRLASE"/>
</dbReference>
<dbReference type="PANTHER" id="PTHR10589:SF17">
    <property type="entry name" value="UBIQUITIN CARBOXYL-TERMINAL HYDROLASE"/>
    <property type="match status" value="1"/>
</dbReference>
<dbReference type="AlphaFoldDB" id="A0A9P4VUZ7"/>
<comment type="caution">
    <text evidence="10">The sequence shown here is derived from an EMBL/GenBank/DDBJ whole genome shotgun (WGS) entry which is preliminary data.</text>
</comment>
<comment type="similarity">
    <text evidence="2 7 8">Belongs to the peptidase C12 family.</text>
</comment>
<evidence type="ECO:0000256" key="7">
    <source>
        <dbReference type="PROSITE-ProRule" id="PRU01393"/>
    </source>
</evidence>
<dbReference type="GO" id="GO:0004843">
    <property type="term" value="F:cysteine-type deubiquitinase activity"/>
    <property type="evidence" value="ECO:0007669"/>
    <property type="project" value="UniProtKB-EC"/>
</dbReference>
<dbReference type="EMBL" id="MU006089">
    <property type="protein sequence ID" value="KAF2843015.1"/>
    <property type="molecule type" value="Genomic_DNA"/>
</dbReference>
<dbReference type="InterPro" id="IPR036959">
    <property type="entry name" value="Peptidase_C12_UCH_sf"/>
</dbReference>
<dbReference type="GO" id="GO:0006511">
    <property type="term" value="P:ubiquitin-dependent protein catabolic process"/>
    <property type="evidence" value="ECO:0007669"/>
    <property type="project" value="UniProtKB-UniRule"/>
</dbReference>
<dbReference type="Pfam" id="PF01088">
    <property type="entry name" value="Peptidase_C12"/>
    <property type="match status" value="1"/>
</dbReference>
<dbReference type="GO" id="GO:0016579">
    <property type="term" value="P:protein deubiquitination"/>
    <property type="evidence" value="ECO:0007669"/>
    <property type="project" value="TreeGrafter"/>
</dbReference>
<comment type="caution">
    <text evidence="7">Lacks conserved residue(s) required for the propagation of feature annotation.</text>
</comment>
<evidence type="ECO:0000259" key="9">
    <source>
        <dbReference type="PROSITE" id="PS52048"/>
    </source>
</evidence>
<evidence type="ECO:0000256" key="3">
    <source>
        <dbReference type="ARBA" id="ARBA00022670"/>
    </source>
</evidence>
<proteinExistence type="inferred from homology"/>
<protein>
    <recommendedName>
        <fullName evidence="8">Ubiquitin carboxyl-terminal hydrolase</fullName>
        <ecNumber evidence="8">3.4.19.12</ecNumber>
    </recommendedName>
</protein>
<dbReference type="OrthoDB" id="427186at2759"/>
<feature type="domain" description="UCH catalytic" evidence="9">
    <location>
        <begin position="25"/>
        <end position="253"/>
    </location>
</feature>
<dbReference type="GO" id="GO:0005737">
    <property type="term" value="C:cytoplasm"/>
    <property type="evidence" value="ECO:0007669"/>
    <property type="project" value="TreeGrafter"/>
</dbReference>
<gene>
    <name evidence="10" type="ORF">M501DRAFT_966023</name>
</gene>
<name>A0A9P4VUZ7_9PEZI</name>
<dbReference type="Proteomes" id="UP000799429">
    <property type="component" value="Unassembled WGS sequence"/>
</dbReference>
<comment type="catalytic activity">
    <reaction evidence="1 8">
        <text>Thiol-dependent hydrolysis of ester, thioester, amide, peptide and isopeptide bonds formed by the C-terminal Gly of ubiquitin (a 76-residue protein attached to proteins as an intracellular targeting signal).</text>
        <dbReference type="EC" id="3.4.19.12"/>
    </reaction>
</comment>
<keyword evidence="6 8" id="KW-0788">Thiol protease</keyword>
<evidence type="ECO:0000256" key="5">
    <source>
        <dbReference type="ARBA" id="ARBA00022801"/>
    </source>
</evidence>
<evidence type="ECO:0000256" key="4">
    <source>
        <dbReference type="ARBA" id="ARBA00022786"/>
    </source>
</evidence>
<keyword evidence="4 8" id="KW-0833">Ubl conjugation pathway</keyword>
<dbReference type="FunFam" id="3.40.532.10:FF:000008">
    <property type="entry name" value="Ubiquitin carboxyl-terminal hydrolase"/>
    <property type="match status" value="1"/>
</dbReference>
<dbReference type="PANTHER" id="PTHR10589">
    <property type="entry name" value="UBIQUITIN CARBOXYL-TERMINAL HYDROLASE"/>
    <property type="match status" value="1"/>
</dbReference>
<evidence type="ECO:0000256" key="2">
    <source>
        <dbReference type="ARBA" id="ARBA00009326"/>
    </source>
</evidence>
<evidence type="ECO:0000313" key="10">
    <source>
        <dbReference type="EMBL" id="KAF2843015.1"/>
    </source>
</evidence>